<dbReference type="Proteomes" id="UP001229421">
    <property type="component" value="Unassembled WGS sequence"/>
</dbReference>
<keyword evidence="2" id="KW-0472">Membrane</keyword>
<evidence type="ECO:0000313" key="3">
    <source>
        <dbReference type="EMBL" id="KAK1410620.1"/>
    </source>
</evidence>
<dbReference type="EMBL" id="JAUHHV010000010">
    <property type="protein sequence ID" value="KAK1410620.1"/>
    <property type="molecule type" value="Genomic_DNA"/>
</dbReference>
<protein>
    <submittedName>
        <fullName evidence="3">Uncharacterized protein</fullName>
    </submittedName>
</protein>
<evidence type="ECO:0000313" key="4">
    <source>
        <dbReference type="Proteomes" id="UP001229421"/>
    </source>
</evidence>
<evidence type="ECO:0000256" key="1">
    <source>
        <dbReference type="SAM" id="MobiDB-lite"/>
    </source>
</evidence>
<feature type="compositionally biased region" description="Basic and acidic residues" evidence="1">
    <location>
        <begin position="79"/>
        <end position="92"/>
    </location>
</feature>
<feature type="region of interest" description="Disordered" evidence="1">
    <location>
        <begin position="69"/>
        <end position="100"/>
    </location>
</feature>
<sequence>MIGPGAVSYQWWVFLLFLWLQGLGLKSIWVSVRFSFSSVAFLLLFRLLIAALQGVDNARVESKVTTSQTINPDPKLNGHKMEPTSEKVATKERQRKKQLPKMSKKTRMSWSIASKALTRIILFTKNSLCMLTMSGPRQVKCLLFL</sequence>
<keyword evidence="2" id="KW-0812">Transmembrane</keyword>
<feature type="transmembrane region" description="Helical" evidence="2">
    <location>
        <begin position="12"/>
        <end position="30"/>
    </location>
</feature>
<organism evidence="3 4">
    <name type="scientific">Tagetes erecta</name>
    <name type="common">African marigold</name>
    <dbReference type="NCBI Taxonomy" id="13708"/>
    <lineage>
        <taxon>Eukaryota</taxon>
        <taxon>Viridiplantae</taxon>
        <taxon>Streptophyta</taxon>
        <taxon>Embryophyta</taxon>
        <taxon>Tracheophyta</taxon>
        <taxon>Spermatophyta</taxon>
        <taxon>Magnoliopsida</taxon>
        <taxon>eudicotyledons</taxon>
        <taxon>Gunneridae</taxon>
        <taxon>Pentapetalae</taxon>
        <taxon>asterids</taxon>
        <taxon>campanulids</taxon>
        <taxon>Asterales</taxon>
        <taxon>Asteraceae</taxon>
        <taxon>Asteroideae</taxon>
        <taxon>Heliantheae alliance</taxon>
        <taxon>Tageteae</taxon>
        <taxon>Tagetes</taxon>
    </lineage>
</organism>
<accession>A0AAD8K003</accession>
<keyword evidence="2" id="KW-1133">Transmembrane helix</keyword>
<gene>
    <name evidence="3" type="ORF">QVD17_37157</name>
</gene>
<reference evidence="3" key="1">
    <citation type="journal article" date="2023" name="bioRxiv">
        <title>Improved chromosome-level genome assembly for marigold (Tagetes erecta).</title>
        <authorList>
            <person name="Jiang F."/>
            <person name="Yuan L."/>
            <person name="Wang S."/>
            <person name="Wang H."/>
            <person name="Xu D."/>
            <person name="Wang A."/>
            <person name="Fan W."/>
        </authorList>
    </citation>
    <scope>NUCLEOTIDE SEQUENCE</scope>
    <source>
        <strain evidence="3">WSJ</strain>
        <tissue evidence="3">Leaf</tissue>
    </source>
</reference>
<evidence type="ECO:0000256" key="2">
    <source>
        <dbReference type="SAM" id="Phobius"/>
    </source>
</evidence>
<name>A0AAD8K003_TARER</name>
<feature type="transmembrane region" description="Helical" evidence="2">
    <location>
        <begin position="36"/>
        <end position="55"/>
    </location>
</feature>
<dbReference type="AlphaFoldDB" id="A0AAD8K003"/>
<comment type="caution">
    <text evidence="3">The sequence shown here is derived from an EMBL/GenBank/DDBJ whole genome shotgun (WGS) entry which is preliminary data.</text>
</comment>
<keyword evidence="4" id="KW-1185">Reference proteome</keyword>
<proteinExistence type="predicted"/>